<name>A0A4Y9YAW1_9AGAM</name>
<dbReference type="EMBL" id="SEOQ01000672">
    <property type="protein sequence ID" value="TFY58591.1"/>
    <property type="molecule type" value="Genomic_DNA"/>
</dbReference>
<feature type="coiled-coil region" evidence="1">
    <location>
        <begin position="98"/>
        <end position="125"/>
    </location>
</feature>
<feature type="compositionally biased region" description="Basic residues" evidence="2">
    <location>
        <begin position="268"/>
        <end position="278"/>
    </location>
</feature>
<dbReference type="OrthoDB" id="5344169at2759"/>
<protein>
    <submittedName>
        <fullName evidence="3">Uncharacterized protein</fullName>
    </submittedName>
</protein>
<feature type="region of interest" description="Disordered" evidence="2">
    <location>
        <begin position="254"/>
        <end position="294"/>
    </location>
</feature>
<keyword evidence="1" id="KW-0175">Coiled coil</keyword>
<feature type="compositionally biased region" description="Low complexity" evidence="2">
    <location>
        <begin position="279"/>
        <end position="294"/>
    </location>
</feature>
<organism evidence="3 4">
    <name type="scientific">Dentipellis fragilis</name>
    <dbReference type="NCBI Taxonomy" id="205917"/>
    <lineage>
        <taxon>Eukaryota</taxon>
        <taxon>Fungi</taxon>
        <taxon>Dikarya</taxon>
        <taxon>Basidiomycota</taxon>
        <taxon>Agaricomycotina</taxon>
        <taxon>Agaricomycetes</taxon>
        <taxon>Russulales</taxon>
        <taxon>Hericiaceae</taxon>
        <taxon>Dentipellis</taxon>
    </lineage>
</organism>
<dbReference type="Proteomes" id="UP000298327">
    <property type="component" value="Unassembled WGS sequence"/>
</dbReference>
<dbReference type="STRING" id="205917.A0A4Y9YAW1"/>
<reference evidence="3 4" key="1">
    <citation type="submission" date="2019-02" db="EMBL/GenBank/DDBJ databases">
        <title>Genome sequencing of the rare red list fungi Dentipellis fragilis.</title>
        <authorList>
            <person name="Buettner E."/>
            <person name="Kellner H."/>
        </authorList>
    </citation>
    <scope>NUCLEOTIDE SEQUENCE [LARGE SCALE GENOMIC DNA]</scope>
    <source>
        <strain evidence="3 4">DSM 105465</strain>
    </source>
</reference>
<gene>
    <name evidence="3" type="ORF">EVG20_g8085</name>
</gene>
<feature type="non-terminal residue" evidence="3">
    <location>
        <position position="294"/>
    </location>
</feature>
<dbReference type="AlphaFoldDB" id="A0A4Y9YAW1"/>
<evidence type="ECO:0000256" key="2">
    <source>
        <dbReference type="SAM" id="MobiDB-lite"/>
    </source>
</evidence>
<keyword evidence="4" id="KW-1185">Reference proteome</keyword>
<evidence type="ECO:0000313" key="3">
    <source>
        <dbReference type="EMBL" id="TFY58591.1"/>
    </source>
</evidence>
<proteinExistence type="predicted"/>
<comment type="caution">
    <text evidence="3">The sequence shown here is derived from an EMBL/GenBank/DDBJ whole genome shotgun (WGS) entry which is preliminary data.</text>
</comment>
<accession>A0A4Y9YAW1</accession>
<sequence length="294" mass="32923">MDQQHPPQDEQHQNKDFFSLFEVSGDNIQRGNENHQQGMYHSPMATTPQPAMNGANQLLPNLPINFDFLNNIMGMQGQQQSTSTQPPAQFNPQAVIEQKLKLNQLQQLQLQNQILQQQASQLVLNLELLSGQGGMPAMEGGAERQKGNSNYLGLPTPMSSTELQPQQSSSNEYVSPMALNYIDNQFRQEPQSQLPPPDMMAHHHMPHAAHATHSAPANLVFNTNPPVPLPSPGQDMEFDLSPITSPWIEAYHPHERARHNAITSAPRRPPRRSTRGPHARALLPRSALRSPRRR</sequence>
<evidence type="ECO:0000256" key="1">
    <source>
        <dbReference type="SAM" id="Coils"/>
    </source>
</evidence>
<evidence type="ECO:0000313" key="4">
    <source>
        <dbReference type="Proteomes" id="UP000298327"/>
    </source>
</evidence>